<dbReference type="Pfam" id="PF10495">
    <property type="entry name" value="PACT_coil_coil"/>
    <property type="match status" value="1"/>
</dbReference>
<protein>
    <recommendedName>
        <fullName evidence="7">Pericentrin/AKAP-450 centrosomal targeting domain-containing protein</fullName>
    </recommendedName>
</protein>
<organism evidence="8 9">
    <name type="scientific">Fomitopsis schrenkii</name>
    <name type="common">Brown rot fungus</name>
    <dbReference type="NCBI Taxonomy" id="2126942"/>
    <lineage>
        <taxon>Eukaryota</taxon>
        <taxon>Fungi</taxon>
        <taxon>Dikarya</taxon>
        <taxon>Basidiomycota</taxon>
        <taxon>Agaricomycotina</taxon>
        <taxon>Agaricomycetes</taxon>
        <taxon>Polyporales</taxon>
        <taxon>Fomitopsis</taxon>
    </lineage>
</organism>
<dbReference type="OrthoDB" id="2020852at2759"/>
<name>S8EES8_FOMSC</name>
<dbReference type="InterPro" id="IPR019528">
    <property type="entry name" value="PACT_domain"/>
</dbReference>
<evidence type="ECO:0000256" key="1">
    <source>
        <dbReference type="ARBA" id="ARBA00004267"/>
    </source>
</evidence>
<evidence type="ECO:0000313" key="8">
    <source>
        <dbReference type="EMBL" id="EPT03048.1"/>
    </source>
</evidence>
<comment type="subcellular location">
    <subcellularLocation>
        <location evidence="1">Cytoplasm</location>
        <location evidence="1">Cytoskeleton</location>
        <location evidence="1">Microtubule organizing center</location>
    </subcellularLocation>
</comment>
<dbReference type="AlphaFoldDB" id="S8EES8"/>
<dbReference type="InParanoid" id="S8EES8"/>
<dbReference type="STRING" id="743788.S8EES8"/>
<evidence type="ECO:0000256" key="6">
    <source>
        <dbReference type="SAM" id="Coils"/>
    </source>
</evidence>
<gene>
    <name evidence="8" type="ORF">FOMPIDRAFT_1022634</name>
</gene>
<keyword evidence="9" id="KW-1185">Reference proteome</keyword>
<dbReference type="GO" id="GO:0005737">
    <property type="term" value="C:cytoplasm"/>
    <property type="evidence" value="ECO:0007669"/>
    <property type="project" value="UniProtKB-ARBA"/>
</dbReference>
<evidence type="ECO:0000256" key="4">
    <source>
        <dbReference type="ARBA" id="ARBA00023054"/>
    </source>
</evidence>
<evidence type="ECO:0000256" key="5">
    <source>
        <dbReference type="ARBA" id="ARBA00023212"/>
    </source>
</evidence>
<feature type="coiled-coil region" evidence="6">
    <location>
        <begin position="119"/>
        <end position="455"/>
    </location>
</feature>
<dbReference type="EMBL" id="KE504132">
    <property type="protein sequence ID" value="EPT03048.1"/>
    <property type="molecule type" value="Genomic_DNA"/>
</dbReference>
<evidence type="ECO:0000256" key="2">
    <source>
        <dbReference type="ARBA" id="ARBA00022490"/>
    </source>
</evidence>
<dbReference type="HOGENOM" id="CLU_031985_0_0_1"/>
<evidence type="ECO:0000259" key="7">
    <source>
        <dbReference type="Pfam" id="PF10495"/>
    </source>
</evidence>
<dbReference type="Proteomes" id="UP000015241">
    <property type="component" value="Unassembled WGS sequence"/>
</dbReference>
<feature type="coiled-coil region" evidence="6">
    <location>
        <begin position="8"/>
        <end position="70"/>
    </location>
</feature>
<keyword evidence="5" id="KW-0206">Cytoskeleton</keyword>
<dbReference type="eggNOG" id="ENOG502S2EF">
    <property type="taxonomic scope" value="Eukaryota"/>
</dbReference>
<accession>S8EES8</accession>
<proteinExistence type="predicted"/>
<keyword evidence="4 6" id="KW-0175">Coiled coil</keyword>
<feature type="domain" description="Pericentrin/AKAP-450 centrosomal targeting" evidence="7">
    <location>
        <begin position="488"/>
        <end position="515"/>
    </location>
</feature>
<dbReference type="GO" id="GO:0005815">
    <property type="term" value="C:microtubule organizing center"/>
    <property type="evidence" value="ECO:0007669"/>
    <property type="project" value="UniProtKB-SubCell"/>
</dbReference>
<sequence>MSPLVAEIHRLQQQLDRANQSIDDKLDKLEDAGLGVVGLTTQLEDAREKITQLEDEIARLSRKEDRQQRRLLRVRCTKCRAKVDLRGLLTSSAGDESSILEESHMSLISEPPTPPTRTSEALRAQLQHVNAQLATIKQQWDDEKEELLGENAVLQDAAHRLNTEIRDTKKELKKLADTGKAGEHARVSVQEELEHAKRVIDELENELTEERARLRTLSTEQSRVQREKDQVAFQLRRTESDMGGVRNQLQTLKQENQELCSKLQSSSIAEQKARRLETQLSENEGMIEQLRQERSLLAAEHKDLQRRYSKISEHMNEVREEHVASQVSHDERRHQLDLRLLEIDDLKRALSTQARELLRAEMDRARLAEEKGDVARGVAALEADLQRVRRDAEAFGRDLRLLRAQKDRLEEERRLEQVRTERAQKQAQAQIRVLKEELDVQKEKAREAAERLGEHVCVADEQQLADLRLQHSKECKGLMLQIRYLKAKFTRESSMRCDLGYQKQYLLVLLAHYSAL</sequence>
<keyword evidence="2" id="KW-0963">Cytoplasm</keyword>
<evidence type="ECO:0000313" key="9">
    <source>
        <dbReference type="Proteomes" id="UP000015241"/>
    </source>
</evidence>
<evidence type="ECO:0000256" key="3">
    <source>
        <dbReference type="ARBA" id="ARBA00022553"/>
    </source>
</evidence>
<reference evidence="8 9" key="1">
    <citation type="journal article" date="2012" name="Science">
        <title>The Paleozoic origin of enzymatic lignin decomposition reconstructed from 31 fungal genomes.</title>
        <authorList>
            <person name="Floudas D."/>
            <person name="Binder M."/>
            <person name="Riley R."/>
            <person name="Barry K."/>
            <person name="Blanchette R.A."/>
            <person name="Henrissat B."/>
            <person name="Martinez A.T."/>
            <person name="Otillar R."/>
            <person name="Spatafora J.W."/>
            <person name="Yadav J.S."/>
            <person name="Aerts A."/>
            <person name="Benoit I."/>
            <person name="Boyd A."/>
            <person name="Carlson A."/>
            <person name="Copeland A."/>
            <person name="Coutinho P.M."/>
            <person name="de Vries R.P."/>
            <person name="Ferreira P."/>
            <person name="Findley K."/>
            <person name="Foster B."/>
            <person name="Gaskell J."/>
            <person name="Glotzer D."/>
            <person name="Gorecki P."/>
            <person name="Heitman J."/>
            <person name="Hesse C."/>
            <person name="Hori C."/>
            <person name="Igarashi K."/>
            <person name="Jurgens J.A."/>
            <person name="Kallen N."/>
            <person name="Kersten P."/>
            <person name="Kohler A."/>
            <person name="Kuees U."/>
            <person name="Kumar T.K.A."/>
            <person name="Kuo A."/>
            <person name="LaButti K."/>
            <person name="Larrondo L.F."/>
            <person name="Lindquist E."/>
            <person name="Ling A."/>
            <person name="Lombard V."/>
            <person name="Lucas S."/>
            <person name="Lundell T."/>
            <person name="Martin R."/>
            <person name="McLaughlin D.J."/>
            <person name="Morgenstern I."/>
            <person name="Morin E."/>
            <person name="Murat C."/>
            <person name="Nagy L.G."/>
            <person name="Nolan M."/>
            <person name="Ohm R.A."/>
            <person name="Patyshakuliyeva A."/>
            <person name="Rokas A."/>
            <person name="Ruiz-Duenas F.J."/>
            <person name="Sabat G."/>
            <person name="Salamov A."/>
            <person name="Samejima M."/>
            <person name="Schmutz J."/>
            <person name="Slot J.C."/>
            <person name="St John F."/>
            <person name="Stenlid J."/>
            <person name="Sun H."/>
            <person name="Sun S."/>
            <person name="Syed K."/>
            <person name="Tsang A."/>
            <person name="Wiebenga A."/>
            <person name="Young D."/>
            <person name="Pisabarro A."/>
            <person name="Eastwood D.C."/>
            <person name="Martin F."/>
            <person name="Cullen D."/>
            <person name="Grigoriev I.V."/>
            <person name="Hibbett D.S."/>
        </authorList>
    </citation>
    <scope>NUCLEOTIDE SEQUENCE</scope>
    <source>
        <strain evidence="9">FP-58527</strain>
    </source>
</reference>
<keyword evidence="3" id="KW-0597">Phosphoprotein</keyword>